<reference evidence="3 4" key="1">
    <citation type="journal article" date="2013" name="J. Mol. Microbiol. Biotechnol.">
        <title>Analysis of the Complete Genomes of Acholeplasma brassicae , A. palmae and A. laidlawii and Their Comparison to the Obligate Parasites from ' Candidatus Phytoplasma'.</title>
        <authorList>
            <person name="Kube M."/>
            <person name="Siewert C."/>
            <person name="Migdoll A.M."/>
            <person name="Duduk B."/>
            <person name="Holz S."/>
            <person name="Rabus R."/>
            <person name="Seemuller E."/>
            <person name="Mitrovic J."/>
            <person name="Muller I."/>
            <person name="Buttner C."/>
            <person name="Reinhardt R."/>
        </authorList>
    </citation>
    <scope>NUCLEOTIDE SEQUENCE [LARGE SCALE GENOMIC DNA]</scope>
    <source>
        <strain evidence="3 4">J233</strain>
    </source>
</reference>
<dbReference type="GO" id="GO:0003824">
    <property type="term" value="F:catalytic activity"/>
    <property type="evidence" value="ECO:0007669"/>
    <property type="project" value="InterPro"/>
</dbReference>
<dbReference type="PROSITE" id="PS51084">
    <property type="entry name" value="HIT_2"/>
    <property type="match status" value="1"/>
</dbReference>
<accession>U4KR82</accession>
<gene>
    <name evidence="3" type="ORF">BN85403540</name>
</gene>
<dbReference type="InterPro" id="IPR036265">
    <property type="entry name" value="HIT-like_sf"/>
</dbReference>
<dbReference type="InterPro" id="IPR001310">
    <property type="entry name" value="Histidine_triad_HIT"/>
</dbReference>
<dbReference type="RefSeq" id="WP_026656530.1">
    <property type="nucleotide sequence ID" value="NC_022538.1"/>
</dbReference>
<protein>
    <submittedName>
        <fullName evidence="3">Histidine triad protein</fullName>
    </submittedName>
</protein>
<dbReference type="AlphaFoldDB" id="U4KR82"/>
<dbReference type="Gene3D" id="3.30.428.10">
    <property type="entry name" value="HIT-like"/>
    <property type="match status" value="1"/>
</dbReference>
<feature type="domain" description="HIT" evidence="2">
    <location>
        <begin position="7"/>
        <end position="110"/>
    </location>
</feature>
<dbReference type="HOGENOM" id="CLU_123330_2_0_14"/>
<dbReference type="KEGG" id="apal:BN85403540"/>
<dbReference type="PANTHER" id="PTHR46648">
    <property type="entry name" value="HIT FAMILY PROTEIN 1"/>
    <property type="match status" value="1"/>
</dbReference>
<evidence type="ECO:0000259" key="2">
    <source>
        <dbReference type="PROSITE" id="PS51084"/>
    </source>
</evidence>
<sequence length="140" mass="16074">MKNENCSYCMKNELLEKFGYLAWETENSLIIVFKDQTKPGRMIVAYKGHEAEIQYLSDDKRNAFLKDVSDIAKAIQKAYHPDRINYGAFGDTGGHLHFHLVPKYKDGAEWGGMFTMNTGVLVDEKECEKVAEKIKQAYQK</sequence>
<evidence type="ECO:0000313" key="4">
    <source>
        <dbReference type="Proteomes" id="UP000032740"/>
    </source>
</evidence>
<dbReference type="STRING" id="1318466.BN85403540"/>
<dbReference type="PANTHER" id="PTHR46648:SF1">
    <property type="entry name" value="ADENOSINE 5'-MONOPHOSPHORAMIDASE HNT1"/>
    <property type="match status" value="1"/>
</dbReference>
<dbReference type="Pfam" id="PF01230">
    <property type="entry name" value="HIT"/>
    <property type="match status" value="1"/>
</dbReference>
<evidence type="ECO:0000256" key="1">
    <source>
        <dbReference type="PROSITE-ProRule" id="PRU00464"/>
    </source>
</evidence>
<dbReference type="OrthoDB" id="9784774at2"/>
<evidence type="ECO:0000313" key="3">
    <source>
        <dbReference type="EMBL" id="CCV63931.1"/>
    </source>
</evidence>
<feature type="short sequence motif" description="Histidine triad motif" evidence="1">
    <location>
        <begin position="95"/>
        <end position="99"/>
    </location>
</feature>
<dbReference type="EMBL" id="FO681347">
    <property type="protein sequence ID" value="CCV63931.1"/>
    <property type="molecule type" value="Genomic_DNA"/>
</dbReference>
<keyword evidence="4" id="KW-1185">Reference proteome</keyword>
<dbReference type="InterPro" id="IPR011146">
    <property type="entry name" value="HIT-like"/>
</dbReference>
<organism evidence="3 4">
    <name type="scientific">Alteracholeplasma palmae (strain ATCC 49389 / J233)</name>
    <name type="common">Acholeplasma palmae</name>
    <dbReference type="NCBI Taxonomy" id="1318466"/>
    <lineage>
        <taxon>Bacteria</taxon>
        <taxon>Bacillati</taxon>
        <taxon>Mycoplasmatota</taxon>
        <taxon>Mollicutes</taxon>
        <taxon>Acholeplasmatales</taxon>
        <taxon>Acholeplasmataceae</taxon>
        <taxon>Acholeplasma</taxon>
    </lineage>
</organism>
<name>U4KR82_ALTPJ</name>
<dbReference type="Proteomes" id="UP000032740">
    <property type="component" value="Chromosome"/>
</dbReference>
<dbReference type="SUPFAM" id="SSF54197">
    <property type="entry name" value="HIT-like"/>
    <property type="match status" value="1"/>
</dbReference>
<proteinExistence type="predicted"/>
<dbReference type="GO" id="GO:0009117">
    <property type="term" value="P:nucleotide metabolic process"/>
    <property type="evidence" value="ECO:0007669"/>
    <property type="project" value="TreeGrafter"/>
</dbReference>